<keyword evidence="2" id="KW-0238">DNA-binding</keyword>
<evidence type="ECO:0000313" key="3">
    <source>
        <dbReference type="Proteomes" id="UP000578449"/>
    </source>
</evidence>
<dbReference type="InterPro" id="IPR036390">
    <property type="entry name" value="WH_DNA-bd_sf"/>
</dbReference>
<dbReference type="PANTHER" id="PTHR43252">
    <property type="entry name" value="TRANSCRIPTIONAL REGULATOR YQJI"/>
    <property type="match status" value="1"/>
</dbReference>
<dbReference type="Pfam" id="PF03551">
    <property type="entry name" value="PadR"/>
    <property type="match status" value="1"/>
</dbReference>
<name>A0A840NV75_9ACTN</name>
<dbReference type="AlphaFoldDB" id="A0A840NV75"/>
<keyword evidence="3" id="KW-1185">Reference proteome</keyword>
<dbReference type="PANTHER" id="PTHR43252:SF2">
    <property type="entry name" value="TRANSCRIPTION REGULATOR, PADR-LIKE FAMILY"/>
    <property type="match status" value="1"/>
</dbReference>
<accession>A0A840NV75</accession>
<protein>
    <submittedName>
        <fullName evidence="2">DNA-binding PadR family transcriptional regulator</fullName>
    </submittedName>
</protein>
<dbReference type="RefSeq" id="WP_185047557.1">
    <property type="nucleotide sequence ID" value="NZ_BAABIX010000006.1"/>
</dbReference>
<dbReference type="Gene3D" id="1.10.10.10">
    <property type="entry name" value="Winged helix-like DNA-binding domain superfamily/Winged helix DNA-binding domain"/>
    <property type="match status" value="1"/>
</dbReference>
<dbReference type="SUPFAM" id="SSF46785">
    <property type="entry name" value="Winged helix' DNA-binding domain"/>
    <property type="match status" value="1"/>
</dbReference>
<reference evidence="2 3" key="1">
    <citation type="submission" date="2020-08" db="EMBL/GenBank/DDBJ databases">
        <title>Genomic Encyclopedia of Type Strains, Phase IV (KMG-IV): sequencing the most valuable type-strain genomes for metagenomic binning, comparative biology and taxonomic classification.</title>
        <authorList>
            <person name="Goeker M."/>
        </authorList>
    </citation>
    <scope>NUCLEOTIDE SEQUENCE [LARGE SCALE GENOMIC DNA]</scope>
    <source>
        <strain evidence="2 3">DSM 45615</strain>
    </source>
</reference>
<gene>
    <name evidence="2" type="ORF">HNP84_000397</name>
</gene>
<organism evidence="2 3">
    <name type="scientific">Thermocatellispora tengchongensis</name>
    <dbReference type="NCBI Taxonomy" id="1073253"/>
    <lineage>
        <taxon>Bacteria</taxon>
        <taxon>Bacillati</taxon>
        <taxon>Actinomycetota</taxon>
        <taxon>Actinomycetes</taxon>
        <taxon>Streptosporangiales</taxon>
        <taxon>Streptosporangiaceae</taxon>
        <taxon>Thermocatellispora</taxon>
    </lineage>
</organism>
<dbReference type="EMBL" id="JACHGN010000001">
    <property type="protein sequence ID" value="MBB5130709.1"/>
    <property type="molecule type" value="Genomic_DNA"/>
</dbReference>
<evidence type="ECO:0000313" key="2">
    <source>
        <dbReference type="EMBL" id="MBB5130709.1"/>
    </source>
</evidence>
<comment type="caution">
    <text evidence="2">The sequence shown here is derived from an EMBL/GenBank/DDBJ whole genome shotgun (WGS) entry which is preliminary data.</text>
</comment>
<evidence type="ECO:0000259" key="1">
    <source>
        <dbReference type="Pfam" id="PF03551"/>
    </source>
</evidence>
<sequence length="208" mass="22672">MARRRSGPDLVGLTVLALLSVRPSHPYELHRFIIDTHKEYVRGLPRSLYHAVDRLAAEELIEPAETSREGRRPERTVYRITAEGRAELATRLTRLLEQPGDDSGAFVAAISLIGCLPVPAAERALRGRAAALHGRVAALDAHMRALEENGLPRVLALELECERALRAAEAEWVGTVLARLGSGELTWPASLKSGLLASLAEEENPAPD</sequence>
<dbReference type="GO" id="GO:0003677">
    <property type="term" value="F:DNA binding"/>
    <property type="evidence" value="ECO:0007669"/>
    <property type="project" value="UniProtKB-KW"/>
</dbReference>
<proteinExistence type="predicted"/>
<dbReference type="InterPro" id="IPR036388">
    <property type="entry name" value="WH-like_DNA-bd_sf"/>
</dbReference>
<dbReference type="Proteomes" id="UP000578449">
    <property type="component" value="Unassembled WGS sequence"/>
</dbReference>
<feature type="domain" description="Transcription regulator PadR N-terminal" evidence="1">
    <location>
        <begin position="15"/>
        <end position="89"/>
    </location>
</feature>
<dbReference type="InterPro" id="IPR005149">
    <property type="entry name" value="Tscrpt_reg_PadR_N"/>
</dbReference>